<keyword evidence="2" id="KW-0418">Kinase</keyword>
<evidence type="ECO:0000256" key="2">
    <source>
        <dbReference type="ARBA" id="ARBA00022777"/>
    </source>
</evidence>
<protein>
    <submittedName>
        <fullName evidence="5">GAF domain-containing protein</fullName>
    </submittedName>
</protein>
<dbReference type="GO" id="GO:0000155">
    <property type="term" value="F:phosphorelay sensor kinase activity"/>
    <property type="evidence" value="ECO:0007669"/>
    <property type="project" value="InterPro"/>
</dbReference>
<dbReference type="RefSeq" id="WP_160879767.1">
    <property type="nucleotide sequence ID" value="NZ_WUEK01000015.1"/>
</dbReference>
<reference evidence="5 6" key="1">
    <citation type="submission" date="2019-12" db="EMBL/GenBank/DDBJ databases">
        <authorList>
            <person name="Kun Z."/>
        </authorList>
    </citation>
    <scope>NUCLEOTIDE SEQUENCE [LARGE SCALE GENOMIC DNA]</scope>
    <source>
        <strain evidence="5 6">YIM 123512</strain>
    </source>
</reference>
<dbReference type="EMBL" id="WUEK01000015">
    <property type="protein sequence ID" value="MXG91834.1"/>
    <property type="molecule type" value="Genomic_DNA"/>
</dbReference>
<feature type="domain" description="GAF" evidence="4">
    <location>
        <begin position="156"/>
        <end position="305"/>
    </location>
</feature>
<dbReference type="SUPFAM" id="SSF55874">
    <property type="entry name" value="ATPase domain of HSP90 chaperone/DNA topoisomerase II/histidine kinase"/>
    <property type="match status" value="1"/>
</dbReference>
<sequence length="505" mass="52881">MNDDPTHGAGCEILRGLSTLADPVGAGEDPDDALRGLLRTGARLVGARRATLRTLHASSARTLVVVGPGAPATGGSHTALLALPVRCEGRLLAVVHVAERYDGGDFGADDEVVLTGLAALVGLVLDRERAREEARLRSRWLDATAEITARLLERGPGDEALQLVADRARELAGADIAWVVAGDDGDALTLRVVSGAEVDPAVLARMGMKSSLAAWVVRTGEPVFVDDLAADPRAVDPSAHFGWPRLGATVVVPLRSSDRTHGAVALAWTVARAGAAAGLPAEALTTFAEQAALALEMARSAHDERRLVLLEDRDRIARDLHDLVIQRLFAAGLGIERVGRDAGPGVRDRLRQAAEELDETIDEIRRSIFALGAPTGAGDLQSEVARLVERAGGSFGLRPELRFSGPVRTAVPAALLPDVLAVVGEALSNAGRHGATQEISVEVAADLPGRTLRIVVSDRGRGFDVASGRRSGLDHLASRAARLGGESTVTSAPGQGTTVRWTVPL</sequence>
<dbReference type="Pfam" id="PF13185">
    <property type="entry name" value="GAF_2"/>
    <property type="match status" value="1"/>
</dbReference>
<comment type="caution">
    <text evidence="5">The sequence shown here is derived from an EMBL/GenBank/DDBJ whole genome shotgun (WGS) entry which is preliminary data.</text>
</comment>
<dbReference type="InterPro" id="IPR036890">
    <property type="entry name" value="HATPase_C_sf"/>
</dbReference>
<dbReference type="SMART" id="SM00065">
    <property type="entry name" value="GAF"/>
    <property type="match status" value="1"/>
</dbReference>
<evidence type="ECO:0000256" key="1">
    <source>
        <dbReference type="ARBA" id="ARBA00022679"/>
    </source>
</evidence>
<dbReference type="AlphaFoldDB" id="A0A6L7F3N1"/>
<dbReference type="InterPro" id="IPR011712">
    <property type="entry name" value="Sig_transdc_His_kin_sub3_dim/P"/>
</dbReference>
<evidence type="ECO:0000313" key="5">
    <source>
        <dbReference type="EMBL" id="MXG91834.1"/>
    </source>
</evidence>
<dbReference type="GO" id="GO:0046983">
    <property type="term" value="F:protein dimerization activity"/>
    <property type="evidence" value="ECO:0007669"/>
    <property type="project" value="InterPro"/>
</dbReference>
<dbReference type="CDD" id="cd16917">
    <property type="entry name" value="HATPase_UhpB-NarQ-NarX-like"/>
    <property type="match status" value="1"/>
</dbReference>
<evidence type="ECO:0000313" key="6">
    <source>
        <dbReference type="Proteomes" id="UP000473325"/>
    </source>
</evidence>
<evidence type="ECO:0000259" key="4">
    <source>
        <dbReference type="SMART" id="SM00065"/>
    </source>
</evidence>
<dbReference type="InterPro" id="IPR003018">
    <property type="entry name" value="GAF"/>
</dbReference>
<dbReference type="Proteomes" id="UP000473325">
    <property type="component" value="Unassembled WGS sequence"/>
</dbReference>
<evidence type="ECO:0000256" key="3">
    <source>
        <dbReference type="ARBA" id="ARBA00023012"/>
    </source>
</evidence>
<dbReference type="Pfam" id="PF07730">
    <property type="entry name" value="HisKA_3"/>
    <property type="match status" value="1"/>
</dbReference>
<organism evidence="5 6">
    <name type="scientific">Nocardioides flavescens</name>
    <dbReference type="NCBI Taxonomy" id="2691959"/>
    <lineage>
        <taxon>Bacteria</taxon>
        <taxon>Bacillati</taxon>
        <taxon>Actinomycetota</taxon>
        <taxon>Actinomycetes</taxon>
        <taxon>Propionibacteriales</taxon>
        <taxon>Nocardioidaceae</taxon>
        <taxon>Nocardioides</taxon>
    </lineage>
</organism>
<keyword evidence="1" id="KW-0808">Transferase</keyword>
<dbReference type="Gene3D" id="3.30.565.10">
    <property type="entry name" value="Histidine kinase-like ATPase, C-terminal domain"/>
    <property type="match status" value="1"/>
</dbReference>
<dbReference type="PANTHER" id="PTHR24421">
    <property type="entry name" value="NITRATE/NITRITE SENSOR PROTEIN NARX-RELATED"/>
    <property type="match status" value="1"/>
</dbReference>
<dbReference type="PANTHER" id="PTHR24421:SF56">
    <property type="entry name" value="OXYGEN SENSOR HISTIDINE KINASE RESPONSE REGULATOR DOST"/>
    <property type="match status" value="1"/>
</dbReference>
<gene>
    <name evidence="5" type="ORF">GRQ65_20015</name>
</gene>
<keyword evidence="3" id="KW-0902">Two-component regulatory system</keyword>
<dbReference type="Gene3D" id="1.20.5.1930">
    <property type="match status" value="1"/>
</dbReference>
<dbReference type="GO" id="GO:0016020">
    <property type="term" value="C:membrane"/>
    <property type="evidence" value="ECO:0007669"/>
    <property type="project" value="InterPro"/>
</dbReference>
<proteinExistence type="predicted"/>
<name>A0A6L7F3N1_9ACTN</name>
<dbReference type="InterPro" id="IPR050482">
    <property type="entry name" value="Sensor_HK_TwoCompSys"/>
</dbReference>
<dbReference type="InterPro" id="IPR029016">
    <property type="entry name" value="GAF-like_dom_sf"/>
</dbReference>
<dbReference type="Gene3D" id="3.30.450.40">
    <property type="match status" value="2"/>
</dbReference>
<keyword evidence="6" id="KW-1185">Reference proteome</keyword>
<dbReference type="SUPFAM" id="SSF55781">
    <property type="entry name" value="GAF domain-like"/>
    <property type="match status" value="2"/>
</dbReference>
<dbReference type="Pfam" id="PF02518">
    <property type="entry name" value="HATPase_c"/>
    <property type="match status" value="1"/>
</dbReference>
<accession>A0A6L7F3N1</accession>
<dbReference type="InterPro" id="IPR003594">
    <property type="entry name" value="HATPase_dom"/>
</dbReference>